<dbReference type="PROSITE" id="PS51808">
    <property type="entry name" value="CHCH"/>
    <property type="match status" value="1"/>
</dbReference>
<reference evidence="3" key="1">
    <citation type="submission" date="2013-05" db="EMBL/GenBank/DDBJ databases">
        <title>The Genome sequence of Mucor circinelloides f. circinelloides 1006PhL.</title>
        <authorList>
            <consortium name="The Broad Institute Genomics Platform"/>
            <person name="Cuomo C."/>
            <person name="Earl A."/>
            <person name="Findley K."/>
            <person name="Lee S.C."/>
            <person name="Walker B."/>
            <person name="Young S."/>
            <person name="Zeng Q."/>
            <person name="Gargeya S."/>
            <person name="Fitzgerald M."/>
            <person name="Haas B."/>
            <person name="Abouelleil A."/>
            <person name="Allen A.W."/>
            <person name="Alvarado L."/>
            <person name="Arachchi H.M."/>
            <person name="Berlin A.M."/>
            <person name="Chapman S.B."/>
            <person name="Gainer-Dewar J."/>
            <person name="Goldberg J."/>
            <person name="Griggs A."/>
            <person name="Gujja S."/>
            <person name="Hansen M."/>
            <person name="Howarth C."/>
            <person name="Imamovic A."/>
            <person name="Ireland A."/>
            <person name="Larimer J."/>
            <person name="McCowan C."/>
            <person name="Murphy C."/>
            <person name="Pearson M."/>
            <person name="Poon T.W."/>
            <person name="Priest M."/>
            <person name="Roberts A."/>
            <person name="Saif S."/>
            <person name="Shea T."/>
            <person name="Sisk P."/>
            <person name="Sykes S."/>
            <person name="Wortman J."/>
            <person name="Nusbaum C."/>
            <person name="Birren B."/>
        </authorList>
    </citation>
    <scope>NUCLEOTIDE SEQUENCE [LARGE SCALE GENOMIC DNA]</scope>
    <source>
        <strain evidence="3">1006PhL</strain>
    </source>
</reference>
<evidence type="ECO:0000313" key="2">
    <source>
        <dbReference type="EMBL" id="EPB86625.1"/>
    </source>
</evidence>
<dbReference type="VEuPathDB" id="FungiDB:HMPREF1544_06601"/>
<protein>
    <submittedName>
        <fullName evidence="2">Uncharacterized protein</fullName>
    </submittedName>
</protein>
<dbReference type="InterPro" id="IPR029063">
    <property type="entry name" value="SAM-dependent_MTases_sf"/>
</dbReference>
<evidence type="ECO:0000256" key="1">
    <source>
        <dbReference type="SAM" id="MobiDB-lite"/>
    </source>
</evidence>
<evidence type="ECO:0000313" key="3">
    <source>
        <dbReference type="Proteomes" id="UP000014254"/>
    </source>
</evidence>
<dbReference type="InterPro" id="IPR019410">
    <property type="entry name" value="Methyltransf_16"/>
</dbReference>
<feature type="compositionally biased region" description="Basic and acidic residues" evidence="1">
    <location>
        <begin position="427"/>
        <end position="436"/>
    </location>
</feature>
<dbReference type="Proteomes" id="UP000014254">
    <property type="component" value="Unassembled WGS sequence"/>
</dbReference>
<feature type="region of interest" description="Disordered" evidence="1">
    <location>
        <begin position="427"/>
        <end position="448"/>
    </location>
</feature>
<gene>
    <name evidence="2" type="ORF">HMPREF1544_06601</name>
</gene>
<dbReference type="AlphaFoldDB" id="S2K326"/>
<dbReference type="InParanoid" id="S2K326"/>
<dbReference type="PANTHER" id="PTHR14614">
    <property type="entry name" value="HEPATOCELLULAR CARCINOMA-ASSOCIATED ANTIGEN"/>
    <property type="match status" value="1"/>
</dbReference>
<dbReference type="OMA" id="FPLMIGP"/>
<proteinExistence type="predicted"/>
<keyword evidence="3" id="KW-1185">Reference proteome</keyword>
<dbReference type="Gene3D" id="3.40.50.150">
    <property type="entry name" value="Vaccinia Virus protein VP39"/>
    <property type="match status" value="1"/>
</dbReference>
<dbReference type="eggNOG" id="KOG4138">
    <property type="taxonomic scope" value="Eukaryota"/>
</dbReference>
<dbReference type="OrthoDB" id="407325at2759"/>
<accession>S2K326</accession>
<dbReference type="Pfam" id="PF10294">
    <property type="entry name" value="Methyltransf_16"/>
    <property type="match status" value="1"/>
</dbReference>
<dbReference type="EMBL" id="KE123985">
    <property type="protein sequence ID" value="EPB86625.1"/>
    <property type="molecule type" value="Genomic_DNA"/>
</dbReference>
<organism evidence="2 3">
    <name type="scientific">Mucor circinelloides f. circinelloides (strain 1006PhL)</name>
    <name type="common">Mucormycosis agent</name>
    <name type="synonym">Calyptromyces circinelloides</name>
    <dbReference type="NCBI Taxonomy" id="1220926"/>
    <lineage>
        <taxon>Eukaryota</taxon>
        <taxon>Fungi</taxon>
        <taxon>Fungi incertae sedis</taxon>
        <taxon>Mucoromycota</taxon>
        <taxon>Mucoromycotina</taxon>
        <taxon>Mucoromycetes</taxon>
        <taxon>Mucorales</taxon>
        <taxon>Mucorineae</taxon>
        <taxon>Mucoraceae</taxon>
        <taxon>Mucor</taxon>
    </lineage>
</organism>
<sequence>MNHADTASYPVVDTNVDYYHHLQRYSALYRILLATPYSTNLIFKQWYRINLKLVNELDLALTGQQKSNCWLEVGCHLLVEKNKSIIPCKECFIECRPLQHDAWDSTTASDIAGFQNDSVGDLEFMVSLHDEGYVSSSTTASAKYYIHIYPRQQKQPSIMAFPLMIGPLSITEPSVHHTSNHILDDQWKEHDTSNAIYHGYRLQDNSFLIIQEDWSLGTPGKMWDSALVLSQMITDRIKQDPDYFRASHLIDLSAGTGCLGLLIAALYKSVYRNHQHNMPRITLTDLPEALDLIYRNRSYNHLEAYTNVRSLEWGSYQDVKNLLSEGPLHTVIASDVLYRPSTFYSLVQTLIWLSDENENQVDIYVGYKRRGLALCEERKFFDLCAKSFTITTVSAMPVVNHTVVESKTRTSPLEGWILNDGGLDNYNREMSNDDKNNNGTTPTKDKTPAIEQVEDEDDDPYNARIEKTGCYQENEDLQLCFFDTKDWRKCKKEMQAFRACFIKNSNNAGSKELIESAKHPQEL</sequence>
<dbReference type="SUPFAM" id="SSF53335">
    <property type="entry name" value="S-adenosyl-L-methionine-dependent methyltransferases"/>
    <property type="match status" value="1"/>
</dbReference>
<dbReference type="STRING" id="1220926.S2K326"/>
<name>S2K326_MUCC1</name>